<keyword evidence="3" id="KW-1185">Reference proteome</keyword>
<dbReference type="GO" id="GO:0006355">
    <property type="term" value="P:regulation of DNA-templated transcription"/>
    <property type="evidence" value="ECO:0007669"/>
    <property type="project" value="InterPro"/>
</dbReference>
<feature type="domain" description="HTH luxR-type" evidence="1">
    <location>
        <begin position="1"/>
        <end position="31"/>
    </location>
</feature>
<sequence length="34" mass="3666">MNTVKTHLRGIYAELGVPSRSDAVTRARDAGLLP</sequence>
<reference evidence="2 3" key="1">
    <citation type="submission" date="2017-05" db="EMBL/GenBank/DDBJ databases">
        <authorList>
            <person name="Varghese N."/>
            <person name="Submissions S."/>
        </authorList>
    </citation>
    <scope>NUCLEOTIDE SEQUENCE [LARGE SCALE GENOMIC DNA]</scope>
    <source>
        <strain evidence="2 3">DSM 46834</strain>
    </source>
</reference>
<dbReference type="EMBL" id="FXTJ01000022">
    <property type="protein sequence ID" value="SMP00011.1"/>
    <property type="molecule type" value="Genomic_DNA"/>
</dbReference>
<dbReference type="InterPro" id="IPR036388">
    <property type="entry name" value="WH-like_DNA-bd_sf"/>
</dbReference>
<evidence type="ECO:0000313" key="2">
    <source>
        <dbReference type="EMBL" id="SMP00011.1"/>
    </source>
</evidence>
<protein>
    <recommendedName>
        <fullName evidence="1">HTH luxR-type domain-containing protein</fullName>
    </recommendedName>
</protein>
<dbReference type="InterPro" id="IPR016032">
    <property type="entry name" value="Sig_transdc_resp-reg_C-effctor"/>
</dbReference>
<organism evidence="2 3">
    <name type="scientific">Geodermatophilus aquaeductus</name>
    <dbReference type="NCBI Taxonomy" id="1564161"/>
    <lineage>
        <taxon>Bacteria</taxon>
        <taxon>Bacillati</taxon>
        <taxon>Actinomycetota</taxon>
        <taxon>Actinomycetes</taxon>
        <taxon>Geodermatophilales</taxon>
        <taxon>Geodermatophilaceae</taxon>
        <taxon>Geodermatophilus</taxon>
    </lineage>
</organism>
<name>A0A521FW29_9ACTN</name>
<dbReference type="SUPFAM" id="SSF46894">
    <property type="entry name" value="C-terminal effector domain of the bipartite response regulators"/>
    <property type="match status" value="1"/>
</dbReference>
<dbReference type="AlphaFoldDB" id="A0A521FW29"/>
<dbReference type="Proteomes" id="UP000317484">
    <property type="component" value="Unassembled WGS sequence"/>
</dbReference>
<gene>
    <name evidence="2" type="ORF">SAMN06273567_1224</name>
</gene>
<dbReference type="GO" id="GO:0003677">
    <property type="term" value="F:DNA binding"/>
    <property type="evidence" value="ECO:0007669"/>
    <property type="project" value="InterPro"/>
</dbReference>
<dbReference type="Gene3D" id="1.10.10.10">
    <property type="entry name" value="Winged helix-like DNA-binding domain superfamily/Winged helix DNA-binding domain"/>
    <property type="match status" value="1"/>
</dbReference>
<dbReference type="InterPro" id="IPR000792">
    <property type="entry name" value="Tscrpt_reg_LuxR_C"/>
</dbReference>
<evidence type="ECO:0000313" key="3">
    <source>
        <dbReference type="Proteomes" id="UP000317484"/>
    </source>
</evidence>
<accession>A0A521FW29</accession>
<dbReference type="PROSITE" id="PS50043">
    <property type="entry name" value="HTH_LUXR_2"/>
    <property type="match status" value="1"/>
</dbReference>
<evidence type="ECO:0000259" key="1">
    <source>
        <dbReference type="PROSITE" id="PS50043"/>
    </source>
</evidence>
<proteinExistence type="predicted"/>